<dbReference type="PANTHER" id="PTHR34975">
    <property type="entry name" value="SPORE GERMINATION PROTEIN A2"/>
    <property type="match status" value="1"/>
</dbReference>
<protein>
    <submittedName>
        <fullName evidence="9">Spore germination protein KB</fullName>
    </submittedName>
</protein>
<gene>
    <name evidence="9" type="ORF">SAMN05216378_1468</name>
</gene>
<keyword evidence="3" id="KW-0813">Transport</keyword>
<feature type="transmembrane region" description="Helical" evidence="8">
    <location>
        <begin position="274"/>
        <end position="297"/>
    </location>
</feature>
<dbReference type="STRING" id="1045775.SAMN05216378_1468"/>
<dbReference type="Pfam" id="PF03845">
    <property type="entry name" value="Spore_permease"/>
    <property type="match status" value="1"/>
</dbReference>
<keyword evidence="4" id="KW-0309">Germination</keyword>
<keyword evidence="10" id="KW-1185">Reference proteome</keyword>
<keyword evidence="6 8" id="KW-1133">Transmembrane helix</keyword>
<reference evidence="10" key="1">
    <citation type="submission" date="2016-10" db="EMBL/GenBank/DDBJ databases">
        <authorList>
            <person name="Varghese N."/>
            <person name="Submissions S."/>
        </authorList>
    </citation>
    <scope>NUCLEOTIDE SEQUENCE [LARGE SCALE GENOMIC DNA]</scope>
    <source>
        <strain evidence="10">CGMCC 1.10784</strain>
    </source>
</reference>
<dbReference type="EMBL" id="FOMT01000001">
    <property type="protein sequence ID" value="SFD79761.1"/>
    <property type="molecule type" value="Genomic_DNA"/>
</dbReference>
<evidence type="ECO:0000256" key="6">
    <source>
        <dbReference type="ARBA" id="ARBA00022989"/>
    </source>
</evidence>
<feature type="transmembrane region" description="Helical" evidence="8">
    <location>
        <begin position="123"/>
        <end position="142"/>
    </location>
</feature>
<feature type="transmembrane region" description="Helical" evidence="8">
    <location>
        <begin position="309"/>
        <end position="331"/>
    </location>
</feature>
<evidence type="ECO:0000256" key="5">
    <source>
        <dbReference type="ARBA" id="ARBA00022692"/>
    </source>
</evidence>
<evidence type="ECO:0000313" key="9">
    <source>
        <dbReference type="EMBL" id="SFD79761.1"/>
    </source>
</evidence>
<dbReference type="RefSeq" id="WP_091182771.1">
    <property type="nucleotide sequence ID" value="NZ_FOMT01000001.1"/>
</dbReference>
<dbReference type="OrthoDB" id="2078716at2"/>
<evidence type="ECO:0000256" key="8">
    <source>
        <dbReference type="SAM" id="Phobius"/>
    </source>
</evidence>
<evidence type="ECO:0000256" key="3">
    <source>
        <dbReference type="ARBA" id="ARBA00022448"/>
    </source>
</evidence>
<proteinExistence type="inferred from homology"/>
<evidence type="ECO:0000256" key="1">
    <source>
        <dbReference type="ARBA" id="ARBA00004141"/>
    </source>
</evidence>
<dbReference type="GO" id="GO:0009847">
    <property type="term" value="P:spore germination"/>
    <property type="evidence" value="ECO:0007669"/>
    <property type="project" value="InterPro"/>
</dbReference>
<accession>A0A1I1V9M6</accession>
<comment type="similarity">
    <text evidence="2">Belongs to the amino acid-polyamine-organocation (APC) superfamily. Spore germination protein (SGP) (TC 2.A.3.9) family.</text>
</comment>
<sequence>MRSKGYMVLSGIQLFWLIQIINWSLVFPFIKQVVVISKQDAWISIALGGMAVAVFSYLLARLRLYNPNQSLVQFCQRVLGRWFGRVVVLPYFIAWILICSMMLRYSGEFIHSTLLDRAPEWIIMLIIVILMVFLTSGGIGGIGRFNDIVGPLFFAVIFATFFLNMQNIRWGRLLPVYYDTGWLTIIKGTVPHAPLFAGGSMLLLVLIPFMNNEAKKASAWSLRAVALCSITFVIITVLGISVFGPSMAAKMQDLYFSYSRSVDIMDFIQNIDTFIFSLWIFGITSTLSIYLFVISYETAQWLRIEDWRVVIWIVTPIIFITALISPVATIFDLFFSLWNYVLFPVCGLLIPLILWIASIIQKAHNHQIKNVEE</sequence>
<feature type="transmembrane region" description="Helical" evidence="8">
    <location>
        <begin position="42"/>
        <end position="62"/>
    </location>
</feature>
<dbReference type="AlphaFoldDB" id="A0A1I1V9M6"/>
<evidence type="ECO:0000313" key="10">
    <source>
        <dbReference type="Proteomes" id="UP000198855"/>
    </source>
</evidence>
<evidence type="ECO:0000256" key="2">
    <source>
        <dbReference type="ARBA" id="ARBA00007998"/>
    </source>
</evidence>
<evidence type="ECO:0000256" key="4">
    <source>
        <dbReference type="ARBA" id="ARBA00022544"/>
    </source>
</evidence>
<name>A0A1I1V9M6_9BACL</name>
<feature type="transmembrane region" description="Helical" evidence="8">
    <location>
        <begin position="82"/>
        <end position="103"/>
    </location>
</feature>
<dbReference type="InterPro" id="IPR004761">
    <property type="entry name" value="Spore_GerAB"/>
</dbReference>
<organism evidence="9 10">
    <name type="scientific">Paenibacillus catalpae</name>
    <dbReference type="NCBI Taxonomy" id="1045775"/>
    <lineage>
        <taxon>Bacteria</taxon>
        <taxon>Bacillati</taxon>
        <taxon>Bacillota</taxon>
        <taxon>Bacilli</taxon>
        <taxon>Bacillales</taxon>
        <taxon>Paenibacillaceae</taxon>
        <taxon>Paenibacillus</taxon>
    </lineage>
</organism>
<comment type="subcellular location">
    <subcellularLocation>
        <location evidence="1">Membrane</location>
        <topology evidence="1">Multi-pass membrane protein</topology>
    </subcellularLocation>
</comment>
<dbReference type="GO" id="GO:0016020">
    <property type="term" value="C:membrane"/>
    <property type="evidence" value="ECO:0007669"/>
    <property type="project" value="UniProtKB-SubCell"/>
</dbReference>
<feature type="transmembrane region" description="Helical" evidence="8">
    <location>
        <begin position="149"/>
        <end position="170"/>
    </location>
</feature>
<feature type="transmembrane region" description="Helical" evidence="8">
    <location>
        <begin position="222"/>
        <end position="244"/>
    </location>
</feature>
<keyword evidence="5 8" id="KW-0812">Transmembrane</keyword>
<feature type="transmembrane region" description="Helical" evidence="8">
    <location>
        <begin position="190"/>
        <end position="210"/>
    </location>
</feature>
<keyword evidence="7 8" id="KW-0472">Membrane</keyword>
<evidence type="ECO:0000256" key="7">
    <source>
        <dbReference type="ARBA" id="ARBA00023136"/>
    </source>
</evidence>
<dbReference type="PANTHER" id="PTHR34975:SF2">
    <property type="entry name" value="SPORE GERMINATION PROTEIN A2"/>
    <property type="match status" value="1"/>
</dbReference>
<feature type="transmembrane region" description="Helical" evidence="8">
    <location>
        <begin position="7"/>
        <end position="30"/>
    </location>
</feature>
<feature type="transmembrane region" description="Helical" evidence="8">
    <location>
        <begin position="337"/>
        <end position="360"/>
    </location>
</feature>
<dbReference type="Proteomes" id="UP000198855">
    <property type="component" value="Unassembled WGS sequence"/>
</dbReference>